<accession>A0A9Q1QCC9</accession>
<dbReference type="PROSITE" id="PS50011">
    <property type="entry name" value="PROTEIN_KINASE_DOM"/>
    <property type="match status" value="1"/>
</dbReference>
<reference evidence="3" key="1">
    <citation type="submission" date="2022-04" db="EMBL/GenBank/DDBJ databases">
        <title>Carnegiea gigantea Genome sequencing and assembly v2.</title>
        <authorList>
            <person name="Copetti D."/>
            <person name="Sanderson M.J."/>
            <person name="Burquez A."/>
            <person name="Wojciechowski M.F."/>
        </authorList>
    </citation>
    <scope>NUCLEOTIDE SEQUENCE</scope>
    <source>
        <strain evidence="3">SGP5-SGP5p</strain>
        <tissue evidence="3">Aerial part</tissue>
    </source>
</reference>
<dbReference type="SMART" id="SM00220">
    <property type="entry name" value="S_TKc"/>
    <property type="match status" value="1"/>
</dbReference>
<dbReference type="GO" id="GO:0004672">
    <property type="term" value="F:protein kinase activity"/>
    <property type="evidence" value="ECO:0007669"/>
    <property type="project" value="InterPro"/>
</dbReference>
<dbReference type="EMBL" id="JAKOGI010000341">
    <property type="protein sequence ID" value="KAJ8436484.1"/>
    <property type="molecule type" value="Genomic_DNA"/>
</dbReference>
<name>A0A9Q1QCC9_9CARY</name>
<evidence type="ECO:0000259" key="2">
    <source>
        <dbReference type="PROSITE" id="PS50011"/>
    </source>
</evidence>
<comment type="caution">
    <text evidence="3">The sequence shown here is derived from an EMBL/GenBank/DDBJ whole genome shotgun (WGS) entry which is preliminary data.</text>
</comment>
<evidence type="ECO:0000313" key="3">
    <source>
        <dbReference type="EMBL" id="KAJ8436484.1"/>
    </source>
</evidence>
<dbReference type="Gene3D" id="1.10.510.10">
    <property type="entry name" value="Transferase(Phosphotransferase) domain 1"/>
    <property type="match status" value="1"/>
</dbReference>
<dbReference type="InterPro" id="IPR000719">
    <property type="entry name" value="Prot_kinase_dom"/>
</dbReference>
<keyword evidence="1" id="KW-0732">Signal</keyword>
<gene>
    <name evidence="3" type="ORF">Cgig2_000469</name>
</gene>
<dbReference type="SUPFAM" id="SSF56112">
    <property type="entry name" value="Protein kinase-like (PK-like)"/>
    <property type="match status" value="1"/>
</dbReference>
<dbReference type="InterPro" id="IPR011009">
    <property type="entry name" value="Kinase-like_dom_sf"/>
</dbReference>
<evidence type="ECO:0000256" key="1">
    <source>
        <dbReference type="ARBA" id="ARBA00022729"/>
    </source>
</evidence>
<dbReference type="GO" id="GO:0005524">
    <property type="term" value="F:ATP binding"/>
    <property type="evidence" value="ECO:0007669"/>
    <property type="project" value="InterPro"/>
</dbReference>
<keyword evidence="4" id="KW-1185">Reference proteome</keyword>
<dbReference type="Gene3D" id="3.30.200.20">
    <property type="entry name" value="Phosphorylase Kinase, domain 1"/>
    <property type="match status" value="1"/>
</dbReference>
<protein>
    <recommendedName>
        <fullName evidence="2">Protein kinase domain-containing protein</fullName>
    </recommendedName>
</protein>
<dbReference type="AlphaFoldDB" id="A0A9Q1QCC9"/>
<dbReference type="PANTHER" id="PTHR47976">
    <property type="entry name" value="G-TYPE LECTIN S-RECEPTOR-LIKE SERINE/THREONINE-PROTEIN KINASE SD2-5"/>
    <property type="match status" value="1"/>
</dbReference>
<dbReference type="Pfam" id="PF00069">
    <property type="entry name" value="Pkinase"/>
    <property type="match status" value="1"/>
</dbReference>
<sequence>MQHFTGKLLPNCEQKAAHPAKVNEKAAVLPRIGQKIKKYAGSSDARNLKPYTLSLMRWSAIQYAAKPSLPKLEAACHLANFSLPLSMALHGFEFGFQQFANNNDLFLLTIWYAKIPDTTVWDANEGKPVCLGLTSSNAEGNHKWNTSNELRGAGFVTYGYMNDTGNFALRSSSYSDASRRALTIPQTYCCLPRYRKQTVLSDSNFTKGRFQLRLLHDGNLVLNTRDLVTGFAYGADYVSGTNDAANSANVGFRVMYDVSGYMYILIKNGLRFDLTPPEKLKVTLNFDGVLTWYYHTRIFASNKDFDWSKIQSQPDNICMKMAMFGGDCDSGVCITAFAALIKIKGQVVIAPSYSLFDPNDIFGSCKTDFQLDACEAQGHDAVKGTSCWKKKLPLSNGRQDGGVNKTAWLREGITNNSRDPIDPTIPPPELNKKEDTVFPALFGGSLFVNFAPLSTIGLGMFIFCNKKKSSLFQEDQSTAPKASRGNKWIQGRSAFGVVYKGMIRSLVRLIGFCNEEDHRLLVYEYVSNGSVADYVFHDLGPSWMTRIQVAQGIARGLLYLHEECSTQIIHCDIKPQNIPLMTTSMLTYSQMNPAVRGTKGYLAAEWFRNKSVTAKADFWVLSLEIICCRRRACMETSKAERAILTDWAFDCYPSQRLDSLVNDDIETLNYRLYLEKYIKVSVWYIQEAPSL</sequence>
<evidence type="ECO:0000313" key="4">
    <source>
        <dbReference type="Proteomes" id="UP001153076"/>
    </source>
</evidence>
<dbReference type="InterPro" id="IPR051343">
    <property type="entry name" value="G-type_lectin_kinases/EP1-like"/>
</dbReference>
<feature type="domain" description="Protein kinase" evidence="2">
    <location>
        <begin position="450"/>
        <end position="691"/>
    </location>
</feature>
<dbReference type="OrthoDB" id="1930390at2759"/>
<organism evidence="3 4">
    <name type="scientific">Carnegiea gigantea</name>
    <dbReference type="NCBI Taxonomy" id="171969"/>
    <lineage>
        <taxon>Eukaryota</taxon>
        <taxon>Viridiplantae</taxon>
        <taxon>Streptophyta</taxon>
        <taxon>Embryophyta</taxon>
        <taxon>Tracheophyta</taxon>
        <taxon>Spermatophyta</taxon>
        <taxon>Magnoliopsida</taxon>
        <taxon>eudicotyledons</taxon>
        <taxon>Gunneridae</taxon>
        <taxon>Pentapetalae</taxon>
        <taxon>Caryophyllales</taxon>
        <taxon>Cactineae</taxon>
        <taxon>Cactaceae</taxon>
        <taxon>Cactoideae</taxon>
        <taxon>Echinocereeae</taxon>
        <taxon>Carnegiea</taxon>
    </lineage>
</organism>
<proteinExistence type="predicted"/>
<dbReference type="PANTHER" id="PTHR47976:SF15">
    <property type="entry name" value="G-TYPE LECTIN S-RECEPTOR-LIKE SERINE_THREONINE-PROTEIN KINASE RLK1"/>
    <property type="match status" value="1"/>
</dbReference>
<dbReference type="Proteomes" id="UP001153076">
    <property type="component" value="Unassembled WGS sequence"/>
</dbReference>